<reference evidence="2" key="1">
    <citation type="journal article" date="2017" name="Nat. Microbiol.">
        <title>Global analysis of biosynthetic gene clusters reveals vast potential of secondary metabolite production in Penicillium species.</title>
        <authorList>
            <person name="Nielsen J.C."/>
            <person name="Grijseels S."/>
            <person name="Prigent S."/>
            <person name="Ji B."/>
            <person name="Dainat J."/>
            <person name="Nielsen K.F."/>
            <person name="Frisvad J.C."/>
            <person name="Workman M."/>
            <person name="Nielsen J."/>
        </authorList>
    </citation>
    <scope>NUCLEOTIDE SEQUENCE [LARGE SCALE GENOMIC DNA]</scope>
    <source>
        <strain evidence="2">IBT 13039</strain>
    </source>
</reference>
<accession>A0A1V6XQR9</accession>
<proteinExistence type="predicted"/>
<dbReference type="EMBL" id="MOOB01000061">
    <property type="protein sequence ID" value="OQE77492.1"/>
    <property type="molecule type" value="Genomic_DNA"/>
</dbReference>
<evidence type="ECO:0000313" key="1">
    <source>
        <dbReference type="EMBL" id="OQE77492.1"/>
    </source>
</evidence>
<gene>
    <name evidence="1" type="ORF">PENNAL_c0061G09355</name>
</gene>
<comment type="caution">
    <text evidence="1">The sequence shown here is derived from an EMBL/GenBank/DDBJ whole genome shotgun (WGS) entry which is preliminary data.</text>
</comment>
<dbReference type="Proteomes" id="UP000191691">
    <property type="component" value="Unassembled WGS sequence"/>
</dbReference>
<organism evidence="1 2">
    <name type="scientific">Penicillium nalgiovense</name>
    <dbReference type="NCBI Taxonomy" id="60175"/>
    <lineage>
        <taxon>Eukaryota</taxon>
        <taxon>Fungi</taxon>
        <taxon>Dikarya</taxon>
        <taxon>Ascomycota</taxon>
        <taxon>Pezizomycotina</taxon>
        <taxon>Eurotiomycetes</taxon>
        <taxon>Eurotiomycetidae</taxon>
        <taxon>Eurotiales</taxon>
        <taxon>Aspergillaceae</taxon>
        <taxon>Penicillium</taxon>
    </lineage>
</organism>
<evidence type="ECO:0000313" key="2">
    <source>
        <dbReference type="Proteomes" id="UP000191691"/>
    </source>
</evidence>
<dbReference type="STRING" id="60175.A0A1V6XQR9"/>
<protein>
    <submittedName>
        <fullName evidence="1">Uncharacterized protein</fullName>
    </submittedName>
</protein>
<sequence>MTASLINPDSTENASVHSQSDQAFEEDINLKHMELLVHLVTDKELLILTHGAKNEVSNPELTLGLKEGLESPYLMYQLLAFSARHLAFLKPEHSASYLHQAVTLQTRAVSIFNAAWTEINQSNCVAILLFSSILGHHLLTDTLAKRTPEDGLDEFMTTYVQFVEMHRGIHTIAMTAKMQLMQSELEPIISWSASFTSRSPRGNDCQRVCELVDQAESLGPEDKKACQLVIRFLQVGFDAVFSEEEQGNRYHMLCTWPMLGPPEFTAFAAAAWETSLADRGCRGIYDKDYF</sequence>
<dbReference type="GO" id="GO:0001228">
    <property type="term" value="F:DNA-binding transcription activator activity, RNA polymerase II-specific"/>
    <property type="evidence" value="ECO:0007669"/>
    <property type="project" value="TreeGrafter"/>
</dbReference>
<keyword evidence="2" id="KW-1185">Reference proteome</keyword>
<dbReference type="AlphaFoldDB" id="A0A1V6XQR9"/>
<name>A0A1V6XQR9_PENNA</name>
<dbReference type="PANTHER" id="PTHR47784">
    <property type="entry name" value="STEROL UPTAKE CONTROL PROTEIN 2"/>
    <property type="match status" value="1"/>
</dbReference>
<dbReference type="PANTHER" id="PTHR47784:SF4">
    <property type="entry name" value="ZN(II)2CYS6 TRANSCRIPTION FACTOR (EUROFUNG)"/>
    <property type="match status" value="1"/>
</dbReference>
<dbReference type="OMA" id="MEHMELF"/>
<dbReference type="InterPro" id="IPR053157">
    <property type="entry name" value="Sterol_Uptake_Regulator"/>
</dbReference>